<dbReference type="InterPro" id="IPR006680">
    <property type="entry name" value="Amidohydro-rel"/>
</dbReference>
<dbReference type="InterPro" id="IPR003764">
    <property type="entry name" value="GlcNAc_6-P_deAcase"/>
</dbReference>
<evidence type="ECO:0000256" key="3">
    <source>
        <dbReference type="ARBA" id="ARBA00022801"/>
    </source>
</evidence>
<dbReference type="GO" id="GO:0008448">
    <property type="term" value="F:N-acetylglucosamine-6-phosphate deacetylase activity"/>
    <property type="evidence" value="ECO:0007669"/>
    <property type="project" value="UniProtKB-EC"/>
</dbReference>
<keyword evidence="8" id="KW-1185">Reference proteome</keyword>
<evidence type="ECO:0000256" key="4">
    <source>
        <dbReference type="ARBA" id="ARBA00023277"/>
    </source>
</evidence>
<gene>
    <name evidence="7" type="primary">nagA</name>
    <name evidence="7" type="ORF">ACFOZY_04615</name>
</gene>
<dbReference type="PANTHER" id="PTHR11113:SF14">
    <property type="entry name" value="N-ACETYLGLUCOSAMINE-6-PHOSPHATE DEACETYLASE"/>
    <property type="match status" value="1"/>
</dbReference>
<protein>
    <submittedName>
        <fullName evidence="7">N-acetylglucosamine-6-phosphate deacetylase</fullName>
        <ecNumber evidence="7">3.5.1.25</ecNumber>
    </submittedName>
</protein>
<dbReference type="Proteomes" id="UP001595817">
    <property type="component" value="Unassembled WGS sequence"/>
</dbReference>
<keyword evidence="3 5" id="KW-0378">Hydrolase</keyword>
<evidence type="ECO:0000256" key="2">
    <source>
        <dbReference type="ARBA" id="ARBA00022723"/>
    </source>
</evidence>
<dbReference type="InterPro" id="IPR011059">
    <property type="entry name" value="Metal-dep_hydrolase_composite"/>
</dbReference>
<feature type="domain" description="Amidohydrolase-related" evidence="6">
    <location>
        <begin position="51"/>
        <end position="380"/>
    </location>
</feature>
<dbReference type="RefSeq" id="WP_378152771.1">
    <property type="nucleotide sequence ID" value="NZ_JBHSEC010000005.1"/>
</dbReference>
<dbReference type="EMBL" id="JBHSEC010000005">
    <property type="protein sequence ID" value="MFC4409716.1"/>
    <property type="molecule type" value="Genomic_DNA"/>
</dbReference>
<dbReference type="SUPFAM" id="SSF51556">
    <property type="entry name" value="Metallo-dependent hydrolases"/>
    <property type="match status" value="1"/>
</dbReference>
<proteinExistence type="inferred from homology"/>
<evidence type="ECO:0000313" key="8">
    <source>
        <dbReference type="Proteomes" id="UP001595817"/>
    </source>
</evidence>
<accession>A0ABV8X2H0</accession>
<dbReference type="PIRSF" id="PIRSF038994">
    <property type="entry name" value="NagA"/>
    <property type="match status" value="1"/>
</dbReference>
<organism evidence="7 8">
    <name type="scientific">Chungangia koreensis</name>
    <dbReference type="NCBI Taxonomy" id="752657"/>
    <lineage>
        <taxon>Bacteria</taxon>
        <taxon>Bacillati</taxon>
        <taxon>Bacillota</taxon>
        <taxon>Bacilli</taxon>
        <taxon>Lactobacillales</taxon>
        <taxon>Chungangia</taxon>
    </lineage>
</organism>
<comment type="caution">
    <text evidence="7">The sequence shown here is derived from an EMBL/GenBank/DDBJ whole genome shotgun (WGS) entry which is preliminary data.</text>
</comment>
<name>A0ABV8X2H0_9LACT</name>
<sequence>MEHFIIENVSVCLEDGRMIQGEILISNGRIIEVIEGKSGIECERFNGNGNTLLPGFIDIHIHGADGADFMDGSVEAAAKIAKYLPSEGTTSFLATTITQSPEAIHQAIYVNREYIKGPMEGSAEMLGFHLEGPFIHPEQAGAQPKEFIVEPSLELLMNWFGESLTDLKIVTLAPERDSGLSVTSKLHESGVILSAGHTKATFSQMLESGDKGITHLTHFTNAMTGIHHREIGVVGAGFMDERFTCEVIADGIHISVEMLKMMSKFIGMDRLILITDSMRAKGLPDGVYSLGGQPVTVADGKAVLADGTLAGSVLKMNDGVKLMKEVAGLTWHQLQLISSQNAAKRLGLYSRKGSISRGKDADLVLVTEDLEVLCTFCKGAIGYINEKLTYGQEGNPNG</sequence>
<dbReference type="Pfam" id="PF01979">
    <property type="entry name" value="Amidohydro_1"/>
    <property type="match status" value="1"/>
</dbReference>
<evidence type="ECO:0000313" key="7">
    <source>
        <dbReference type="EMBL" id="MFC4409716.1"/>
    </source>
</evidence>
<dbReference type="CDD" id="cd00854">
    <property type="entry name" value="NagA"/>
    <property type="match status" value="1"/>
</dbReference>
<comment type="similarity">
    <text evidence="1 5">Belongs to the metallo-dependent hydrolases superfamily. NagA family.</text>
</comment>
<evidence type="ECO:0000259" key="6">
    <source>
        <dbReference type="Pfam" id="PF01979"/>
    </source>
</evidence>
<dbReference type="EC" id="3.5.1.25" evidence="7"/>
<evidence type="ECO:0000256" key="5">
    <source>
        <dbReference type="PIRNR" id="PIRNR038994"/>
    </source>
</evidence>
<reference evidence="8" key="1">
    <citation type="journal article" date="2019" name="Int. J. Syst. Evol. Microbiol.">
        <title>The Global Catalogue of Microorganisms (GCM) 10K type strain sequencing project: providing services to taxonomists for standard genome sequencing and annotation.</title>
        <authorList>
            <consortium name="The Broad Institute Genomics Platform"/>
            <consortium name="The Broad Institute Genome Sequencing Center for Infectious Disease"/>
            <person name="Wu L."/>
            <person name="Ma J."/>
        </authorList>
    </citation>
    <scope>NUCLEOTIDE SEQUENCE [LARGE SCALE GENOMIC DNA]</scope>
    <source>
        <strain evidence="8">CCUG 59778</strain>
    </source>
</reference>
<keyword evidence="4 5" id="KW-0119">Carbohydrate metabolism</keyword>
<dbReference type="InterPro" id="IPR032466">
    <property type="entry name" value="Metal_Hydrolase"/>
</dbReference>
<dbReference type="SUPFAM" id="SSF51338">
    <property type="entry name" value="Composite domain of metallo-dependent hydrolases"/>
    <property type="match status" value="1"/>
</dbReference>
<keyword evidence="2" id="KW-0479">Metal-binding</keyword>
<dbReference type="PANTHER" id="PTHR11113">
    <property type="entry name" value="N-ACETYLGLUCOSAMINE-6-PHOSPHATE DEACETYLASE"/>
    <property type="match status" value="1"/>
</dbReference>
<evidence type="ECO:0000256" key="1">
    <source>
        <dbReference type="ARBA" id="ARBA00010716"/>
    </source>
</evidence>
<dbReference type="Gene3D" id="3.20.20.140">
    <property type="entry name" value="Metal-dependent hydrolases"/>
    <property type="match status" value="1"/>
</dbReference>
<dbReference type="Gene3D" id="2.30.40.10">
    <property type="entry name" value="Urease, subunit C, domain 1"/>
    <property type="match status" value="1"/>
</dbReference>
<dbReference type="NCBIfam" id="TIGR00221">
    <property type="entry name" value="nagA"/>
    <property type="match status" value="1"/>
</dbReference>